<keyword evidence="2" id="KW-1185">Reference proteome</keyword>
<accession>A0ABD0Q6Y0</accession>
<protein>
    <submittedName>
        <fullName evidence="1">Uncharacterized protein</fullName>
    </submittedName>
</protein>
<organism evidence="1 2">
    <name type="scientific">Cirrhinus mrigala</name>
    <name type="common">Mrigala</name>
    <dbReference type="NCBI Taxonomy" id="683832"/>
    <lineage>
        <taxon>Eukaryota</taxon>
        <taxon>Metazoa</taxon>
        <taxon>Chordata</taxon>
        <taxon>Craniata</taxon>
        <taxon>Vertebrata</taxon>
        <taxon>Euteleostomi</taxon>
        <taxon>Actinopterygii</taxon>
        <taxon>Neopterygii</taxon>
        <taxon>Teleostei</taxon>
        <taxon>Ostariophysi</taxon>
        <taxon>Cypriniformes</taxon>
        <taxon>Cyprinidae</taxon>
        <taxon>Labeoninae</taxon>
        <taxon>Labeonini</taxon>
        <taxon>Cirrhinus</taxon>
    </lineage>
</organism>
<sequence>EVQIRMIYTAEEKYNVKKSNYSNNVVSSNSALRPSQFLTTTIDADERRQLEEQLR</sequence>
<dbReference type="EMBL" id="JAMKFB020000010">
    <property type="protein sequence ID" value="KAL0182033.1"/>
    <property type="molecule type" value="Genomic_DNA"/>
</dbReference>
<name>A0ABD0Q6Y0_CIRMR</name>
<reference evidence="1 2" key="1">
    <citation type="submission" date="2024-05" db="EMBL/GenBank/DDBJ databases">
        <title>Genome sequencing and assembly of Indian major carp, Cirrhinus mrigala (Hamilton, 1822).</title>
        <authorList>
            <person name="Mohindra V."/>
            <person name="Chowdhury L.M."/>
            <person name="Lal K."/>
            <person name="Jena J.K."/>
        </authorList>
    </citation>
    <scope>NUCLEOTIDE SEQUENCE [LARGE SCALE GENOMIC DNA]</scope>
    <source>
        <strain evidence="1">CM1030</strain>
        <tissue evidence="1">Blood</tissue>
    </source>
</reference>
<comment type="caution">
    <text evidence="1">The sequence shown here is derived from an EMBL/GenBank/DDBJ whole genome shotgun (WGS) entry which is preliminary data.</text>
</comment>
<proteinExistence type="predicted"/>
<feature type="non-terminal residue" evidence="1">
    <location>
        <position position="55"/>
    </location>
</feature>
<dbReference type="AlphaFoldDB" id="A0ABD0Q6Y0"/>
<evidence type="ECO:0000313" key="2">
    <source>
        <dbReference type="Proteomes" id="UP001529510"/>
    </source>
</evidence>
<evidence type="ECO:0000313" key="1">
    <source>
        <dbReference type="EMBL" id="KAL0182033.1"/>
    </source>
</evidence>
<feature type="non-terminal residue" evidence="1">
    <location>
        <position position="1"/>
    </location>
</feature>
<dbReference type="Proteomes" id="UP001529510">
    <property type="component" value="Unassembled WGS sequence"/>
</dbReference>
<gene>
    <name evidence="1" type="ORF">M9458_021408</name>
</gene>